<name>A0A2W2CM31_9ACTN</name>
<accession>A0A2W2CM31</accession>
<evidence type="ECO:0000313" key="2">
    <source>
        <dbReference type="Proteomes" id="UP000248627"/>
    </source>
</evidence>
<dbReference type="Proteomes" id="UP000248627">
    <property type="component" value="Unassembled WGS sequence"/>
</dbReference>
<keyword evidence="2" id="KW-1185">Reference proteome</keyword>
<dbReference type="AlphaFoldDB" id="A0A2W2CM31"/>
<sequence>MGYRGTDARPRLALWTFVVLGNLALLIATAGVAVLATLVSLLTLAGAAFAGWNLTRRGSVTRRGGMTVPVALTARRRA</sequence>
<protein>
    <submittedName>
        <fullName evidence="1">Uncharacterized protein</fullName>
    </submittedName>
</protein>
<proteinExistence type="predicted"/>
<organism evidence="1 2">
    <name type="scientific">Micromonospora endophytica</name>
    <dbReference type="NCBI Taxonomy" id="515350"/>
    <lineage>
        <taxon>Bacteria</taxon>
        <taxon>Bacillati</taxon>
        <taxon>Actinomycetota</taxon>
        <taxon>Actinomycetes</taxon>
        <taxon>Micromonosporales</taxon>
        <taxon>Micromonosporaceae</taxon>
        <taxon>Micromonospora</taxon>
    </lineage>
</organism>
<dbReference type="RefSeq" id="WP_111244659.1">
    <property type="nucleotide sequence ID" value="NZ_AP023358.1"/>
</dbReference>
<dbReference type="EMBL" id="POTX01000136">
    <property type="protein sequence ID" value="PZF92698.1"/>
    <property type="molecule type" value="Genomic_DNA"/>
</dbReference>
<reference evidence="1 2" key="1">
    <citation type="submission" date="2018-01" db="EMBL/GenBank/DDBJ databases">
        <title>Draft genome sequence of Jishengella endophytica.</title>
        <authorList>
            <person name="Sahin N."/>
            <person name="Ay H."/>
            <person name="Saygin H."/>
        </authorList>
    </citation>
    <scope>NUCLEOTIDE SEQUENCE [LARGE SCALE GENOMIC DNA]</scope>
    <source>
        <strain evidence="1 2">DSM 45430</strain>
    </source>
</reference>
<comment type="caution">
    <text evidence="1">The sequence shown here is derived from an EMBL/GenBank/DDBJ whole genome shotgun (WGS) entry which is preliminary data.</text>
</comment>
<dbReference type="OrthoDB" id="3404367at2"/>
<evidence type="ECO:0000313" key="1">
    <source>
        <dbReference type="EMBL" id="PZF92698.1"/>
    </source>
</evidence>
<gene>
    <name evidence="1" type="ORF">C1I93_19060</name>
</gene>